<dbReference type="OrthoDB" id="3218065at2759"/>
<protein>
    <recommendedName>
        <fullName evidence="3">Tc1-like transposase DDE domain-containing protein</fullName>
    </recommendedName>
</protein>
<reference evidence="1 2" key="1">
    <citation type="submission" date="2014-04" db="EMBL/GenBank/DDBJ databases">
        <authorList>
            <consortium name="DOE Joint Genome Institute"/>
            <person name="Kuo A."/>
            <person name="Kohler A."/>
            <person name="Nagy L.G."/>
            <person name="Floudas D."/>
            <person name="Copeland A."/>
            <person name="Barry K.W."/>
            <person name="Cichocki N."/>
            <person name="Veneault-Fourrey C."/>
            <person name="LaButti K."/>
            <person name="Lindquist E.A."/>
            <person name="Lipzen A."/>
            <person name="Lundell T."/>
            <person name="Morin E."/>
            <person name="Murat C."/>
            <person name="Sun H."/>
            <person name="Tunlid A."/>
            <person name="Henrissat B."/>
            <person name="Grigoriev I.V."/>
            <person name="Hibbett D.S."/>
            <person name="Martin F."/>
            <person name="Nordberg H.P."/>
            <person name="Cantor M.N."/>
            <person name="Hua S.X."/>
        </authorList>
    </citation>
    <scope>NUCLEOTIDE SEQUENCE [LARGE SCALE GENOMIC DNA]</scope>
    <source>
        <strain evidence="1 2">Foug A</strain>
    </source>
</reference>
<dbReference type="Gene3D" id="3.30.420.10">
    <property type="entry name" value="Ribonuclease H-like superfamily/Ribonuclease H"/>
    <property type="match status" value="1"/>
</dbReference>
<dbReference type="Proteomes" id="UP000053989">
    <property type="component" value="Unassembled WGS sequence"/>
</dbReference>
<evidence type="ECO:0000313" key="2">
    <source>
        <dbReference type="Proteomes" id="UP000053989"/>
    </source>
</evidence>
<dbReference type="PANTHER" id="PTHR35871:SF1">
    <property type="entry name" value="CXC1-LIKE CYSTEINE CLUSTER ASSOCIATED WITH KDZ TRANSPOSASES DOMAIN-CONTAINING PROTEIN"/>
    <property type="match status" value="1"/>
</dbReference>
<keyword evidence="2" id="KW-1185">Reference proteome</keyword>
<sequence length="186" mass="21681">MLLMVDNSQGHSAYAKNALLTSRMNMNPGGKQAHLWDGWFMHHGEKITQKMIFPQDHPEYPNMPKGMKYVLIEQVQCKDCTSDHCCAKQVLDHQPDFQAQNSLVKKVVESAGHRCIFLPKFHCELNFIEYFWGATKRYLRNNCNYTFSTLQENMPKALASVKVHTIQKWEHRMEQWMEAYRTGLGA</sequence>
<evidence type="ECO:0008006" key="3">
    <source>
        <dbReference type="Google" id="ProtNLM"/>
    </source>
</evidence>
<name>A0A0C3E3I8_9AGAM</name>
<proteinExistence type="predicted"/>
<evidence type="ECO:0000313" key="1">
    <source>
        <dbReference type="EMBL" id="KIM67390.1"/>
    </source>
</evidence>
<organism evidence="1 2">
    <name type="scientific">Scleroderma citrinum Foug A</name>
    <dbReference type="NCBI Taxonomy" id="1036808"/>
    <lineage>
        <taxon>Eukaryota</taxon>
        <taxon>Fungi</taxon>
        <taxon>Dikarya</taxon>
        <taxon>Basidiomycota</taxon>
        <taxon>Agaricomycotina</taxon>
        <taxon>Agaricomycetes</taxon>
        <taxon>Agaricomycetidae</taxon>
        <taxon>Boletales</taxon>
        <taxon>Sclerodermatineae</taxon>
        <taxon>Sclerodermataceae</taxon>
        <taxon>Scleroderma</taxon>
    </lineage>
</organism>
<accession>A0A0C3E3I8</accession>
<dbReference type="HOGENOM" id="CLU_005726_0_1_1"/>
<dbReference type="GO" id="GO:0003676">
    <property type="term" value="F:nucleic acid binding"/>
    <property type="evidence" value="ECO:0007669"/>
    <property type="project" value="InterPro"/>
</dbReference>
<dbReference type="AlphaFoldDB" id="A0A0C3E3I8"/>
<dbReference type="InterPro" id="IPR036397">
    <property type="entry name" value="RNaseH_sf"/>
</dbReference>
<dbReference type="InParanoid" id="A0A0C3E3I8"/>
<reference evidence="2" key="2">
    <citation type="submission" date="2015-01" db="EMBL/GenBank/DDBJ databases">
        <title>Evolutionary Origins and Diversification of the Mycorrhizal Mutualists.</title>
        <authorList>
            <consortium name="DOE Joint Genome Institute"/>
            <consortium name="Mycorrhizal Genomics Consortium"/>
            <person name="Kohler A."/>
            <person name="Kuo A."/>
            <person name="Nagy L.G."/>
            <person name="Floudas D."/>
            <person name="Copeland A."/>
            <person name="Barry K.W."/>
            <person name="Cichocki N."/>
            <person name="Veneault-Fourrey C."/>
            <person name="LaButti K."/>
            <person name="Lindquist E.A."/>
            <person name="Lipzen A."/>
            <person name="Lundell T."/>
            <person name="Morin E."/>
            <person name="Murat C."/>
            <person name="Riley R."/>
            <person name="Ohm R."/>
            <person name="Sun H."/>
            <person name="Tunlid A."/>
            <person name="Henrissat B."/>
            <person name="Grigoriev I.V."/>
            <person name="Hibbett D.S."/>
            <person name="Martin F."/>
        </authorList>
    </citation>
    <scope>NUCLEOTIDE SEQUENCE [LARGE SCALE GENOMIC DNA]</scope>
    <source>
        <strain evidence="2">Foug A</strain>
    </source>
</reference>
<dbReference type="PANTHER" id="PTHR35871">
    <property type="entry name" value="EXPRESSED PROTEIN"/>
    <property type="match status" value="1"/>
</dbReference>
<dbReference type="EMBL" id="KN822013">
    <property type="protein sequence ID" value="KIM67390.1"/>
    <property type="molecule type" value="Genomic_DNA"/>
</dbReference>
<dbReference type="STRING" id="1036808.A0A0C3E3I8"/>
<gene>
    <name evidence="1" type="ORF">SCLCIDRAFT_14144</name>
</gene>